<feature type="compositionally biased region" description="Pro residues" evidence="1">
    <location>
        <begin position="109"/>
        <end position="127"/>
    </location>
</feature>
<keyword evidence="3" id="KW-1185">Reference proteome</keyword>
<reference evidence="2 3" key="1">
    <citation type="journal article" date="2020" name="Nature">
        <title>Six reference-quality genomes reveal evolution of bat adaptations.</title>
        <authorList>
            <person name="Jebb D."/>
            <person name="Huang Z."/>
            <person name="Pippel M."/>
            <person name="Hughes G.M."/>
            <person name="Lavrichenko K."/>
            <person name="Devanna P."/>
            <person name="Winkler S."/>
            <person name="Jermiin L.S."/>
            <person name="Skirmuntt E.C."/>
            <person name="Katzourakis A."/>
            <person name="Burkitt-Gray L."/>
            <person name="Ray D.A."/>
            <person name="Sullivan K.A.M."/>
            <person name="Roscito J.G."/>
            <person name="Kirilenko B.M."/>
            <person name="Davalos L.M."/>
            <person name="Corthals A.P."/>
            <person name="Power M.L."/>
            <person name="Jones G."/>
            <person name="Ransome R.D."/>
            <person name="Dechmann D.K.N."/>
            <person name="Locatelli A.G."/>
            <person name="Puechmaille S.J."/>
            <person name="Fedrigo O."/>
            <person name="Jarvis E.D."/>
            <person name="Hiller M."/>
            <person name="Vernes S.C."/>
            <person name="Myers E.W."/>
            <person name="Teeling E.C."/>
        </authorList>
    </citation>
    <scope>NUCLEOTIDE SEQUENCE [LARGE SCALE GENOMIC DNA]</scope>
    <source>
        <strain evidence="2">MMolMol1</strain>
        <tissue evidence="2">Muscle</tissue>
    </source>
</reference>
<accession>A0A7J8HHH7</accession>
<feature type="region of interest" description="Disordered" evidence="1">
    <location>
        <begin position="1"/>
        <end position="141"/>
    </location>
</feature>
<proteinExistence type="predicted"/>
<evidence type="ECO:0000313" key="3">
    <source>
        <dbReference type="Proteomes" id="UP000550707"/>
    </source>
</evidence>
<evidence type="ECO:0000256" key="1">
    <source>
        <dbReference type="SAM" id="MobiDB-lite"/>
    </source>
</evidence>
<feature type="region of interest" description="Disordered" evidence="1">
    <location>
        <begin position="153"/>
        <end position="175"/>
    </location>
</feature>
<dbReference type="EMBL" id="JACASF010000006">
    <property type="protein sequence ID" value="KAF6471578.1"/>
    <property type="molecule type" value="Genomic_DNA"/>
</dbReference>
<feature type="compositionally biased region" description="Polar residues" evidence="1">
    <location>
        <begin position="156"/>
        <end position="165"/>
    </location>
</feature>
<evidence type="ECO:0000313" key="2">
    <source>
        <dbReference type="EMBL" id="KAF6471578.1"/>
    </source>
</evidence>
<gene>
    <name evidence="2" type="ORF">HJG59_010965</name>
</gene>
<dbReference type="InParanoid" id="A0A7J8HHH7"/>
<dbReference type="Proteomes" id="UP000550707">
    <property type="component" value="Unassembled WGS sequence"/>
</dbReference>
<dbReference type="AlphaFoldDB" id="A0A7J8HHH7"/>
<feature type="compositionally biased region" description="Polar residues" evidence="1">
    <location>
        <begin position="84"/>
        <end position="94"/>
    </location>
</feature>
<comment type="caution">
    <text evidence="2">The sequence shown here is derived from an EMBL/GenBank/DDBJ whole genome shotgun (WGS) entry which is preliminary data.</text>
</comment>
<organism evidence="2 3">
    <name type="scientific">Molossus molossus</name>
    <name type="common">Pallas' mastiff bat</name>
    <name type="synonym">Vespertilio molossus</name>
    <dbReference type="NCBI Taxonomy" id="27622"/>
    <lineage>
        <taxon>Eukaryota</taxon>
        <taxon>Metazoa</taxon>
        <taxon>Chordata</taxon>
        <taxon>Craniata</taxon>
        <taxon>Vertebrata</taxon>
        <taxon>Euteleostomi</taxon>
        <taxon>Mammalia</taxon>
        <taxon>Eutheria</taxon>
        <taxon>Laurasiatheria</taxon>
        <taxon>Chiroptera</taxon>
        <taxon>Yangochiroptera</taxon>
        <taxon>Molossidae</taxon>
        <taxon>Molossus</taxon>
    </lineage>
</organism>
<protein>
    <submittedName>
        <fullName evidence="2">Uncharacterized protein</fullName>
    </submittedName>
</protein>
<sequence>MRGQVGSLRGLQRGVVQGGGGVLVRGLESQRKKGTLEGTGACDPVGVRNLQSQPLRGPSHPGITPTPASPPPPTAAQARPNPLSLCSRSGSGSEETAGRGELSPAPRAARPPPRPLRGSGGPPPLPASPARAMSGVREDRSSQALLCRGLWDVGCQGSSKGQRANQPHLPETPSG</sequence>
<name>A0A7J8HHH7_MOLMO</name>